<dbReference type="EMBL" id="FN648427">
    <property type="protein sequence ID" value="CBJ31359.1"/>
    <property type="molecule type" value="Genomic_DNA"/>
</dbReference>
<dbReference type="InParanoid" id="D7FT93"/>
<dbReference type="Proteomes" id="UP000002630">
    <property type="component" value="Linkage Group LG16"/>
</dbReference>
<proteinExistence type="predicted"/>
<organism evidence="1 2">
    <name type="scientific">Ectocarpus siliculosus</name>
    <name type="common">Brown alga</name>
    <name type="synonym">Conferva siliculosa</name>
    <dbReference type="NCBI Taxonomy" id="2880"/>
    <lineage>
        <taxon>Eukaryota</taxon>
        <taxon>Sar</taxon>
        <taxon>Stramenopiles</taxon>
        <taxon>Ochrophyta</taxon>
        <taxon>PX clade</taxon>
        <taxon>Phaeophyceae</taxon>
        <taxon>Ectocarpales</taxon>
        <taxon>Ectocarpaceae</taxon>
        <taxon>Ectocarpus</taxon>
    </lineage>
</organism>
<keyword evidence="2" id="KW-1185">Reference proteome</keyword>
<sequence>MLPSALTLPNTTYFILPGDVRFAAGVQSRRAQRLPSPDSVEILQLTQALLSVKKMPQDISKLCQGDIMKGKWKLDFSTEERYKFLPPTSDVYNYIYDGAGGGRLDNVLRFYKSWAVKSVRAVTNYNMDDRGKISFEFDRIEADLFGFKVPLPNFNADAGFVEVQYFDGDLWIEAFEADTTMTESGKTTVVNIYRRIGDATEEDKVRVPERTGEQRQPRR</sequence>
<dbReference type="EMBL" id="FN649741">
    <property type="protein sequence ID" value="CBJ31359.1"/>
    <property type="molecule type" value="Genomic_DNA"/>
</dbReference>
<name>D7FT93_ECTSI</name>
<dbReference type="OrthoDB" id="194832at2759"/>
<reference evidence="1 2" key="1">
    <citation type="journal article" date="2010" name="Nature">
        <title>The Ectocarpus genome and the independent evolution of multicellularity in brown algae.</title>
        <authorList>
            <person name="Cock J.M."/>
            <person name="Sterck L."/>
            <person name="Rouze P."/>
            <person name="Scornet D."/>
            <person name="Allen A.E."/>
            <person name="Amoutzias G."/>
            <person name="Anthouard V."/>
            <person name="Artiguenave F."/>
            <person name="Aury J.M."/>
            <person name="Badger J.H."/>
            <person name="Beszteri B."/>
            <person name="Billiau K."/>
            <person name="Bonnet E."/>
            <person name="Bothwell J.H."/>
            <person name="Bowler C."/>
            <person name="Boyen C."/>
            <person name="Brownlee C."/>
            <person name="Carrano C.J."/>
            <person name="Charrier B."/>
            <person name="Cho G.Y."/>
            <person name="Coelho S.M."/>
            <person name="Collen J."/>
            <person name="Corre E."/>
            <person name="Da Silva C."/>
            <person name="Delage L."/>
            <person name="Delaroque N."/>
            <person name="Dittami S.M."/>
            <person name="Doulbeau S."/>
            <person name="Elias M."/>
            <person name="Farnham G."/>
            <person name="Gachon C.M."/>
            <person name="Gschloessl B."/>
            <person name="Heesch S."/>
            <person name="Jabbari K."/>
            <person name="Jubin C."/>
            <person name="Kawai H."/>
            <person name="Kimura K."/>
            <person name="Kloareg B."/>
            <person name="Kupper F.C."/>
            <person name="Lang D."/>
            <person name="Le Bail A."/>
            <person name="Leblanc C."/>
            <person name="Lerouge P."/>
            <person name="Lohr M."/>
            <person name="Lopez P.J."/>
            <person name="Martens C."/>
            <person name="Maumus F."/>
            <person name="Michel G."/>
            <person name="Miranda-Saavedra D."/>
            <person name="Morales J."/>
            <person name="Moreau H."/>
            <person name="Motomura T."/>
            <person name="Nagasato C."/>
            <person name="Napoli C.A."/>
            <person name="Nelson D.R."/>
            <person name="Nyvall-Collen P."/>
            <person name="Peters A.F."/>
            <person name="Pommier C."/>
            <person name="Potin P."/>
            <person name="Poulain J."/>
            <person name="Quesneville H."/>
            <person name="Read B."/>
            <person name="Rensing S.A."/>
            <person name="Ritter A."/>
            <person name="Rousvoal S."/>
            <person name="Samanta M."/>
            <person name="Samson G."/>
            <person name="Schroeder D.C."/>
            <person name="Segurens B."/>
            <person name="Strittmatter M."/>
            <person name="Tonon T."/>
            <person name="Tregear J.W."/>
            <person name="Valentin K."/>
            <person name="von Dassow P."/>
            <person name="Yamagishi T."/>
            <person name="Van de Peer Y."/>
            <person name="Wincker P."/>
        </authorList>
    </citation>
    <scope>NUCLEOTIDE SEQUENCE [LARGE SCALE GENOMIC DNA]</scope>
    <source>
        <strain evidence="2">Ec32 / CCAP1310/4</strain>
    </source>
</reference>
<accession>D7FT93</accession>
<protein>
    <recommendedName>
        <fullName evidence="3">Plastid lipid-associated protein/fibrillin conserved domain-containing protein</fullName>
    </recommendedName>
</protein>
<dbReference type="AlphaFoldDB" id="D7FT93"/>
<evidence type="ECO:0008006" key="3">
    <source>
        <dbReference type="Google" id="ProtNLM"/>
    </source>
</evidence>
<gene>
    <name evidence="1" type="ORF">Esi_0246_0039</name>
</gene>
<evidence type="ECO:0000313" key="2">
    <source>
        <dbReference type="Proteomes" id="UP000002630"/>
    </source>
</evidence>
<evidence type="ECO:0000313" key="1">
    <source>
        <dbReference type="EMBL" id="CBJ31359.1"/>
    </source>
</evidence>